<feature type="transmembrane region" description="Helical" evidence="2">
    <location>
        <begin position="37"/>
        <end position="53"/>
    </location>
</feature>
<feature type="transmembrane region" description="Helical" evidence="2">
    <location>
        <begin position="133"/>
        <end position="152"/>
    </location>
</feature>
<dbReference type="EMBL" id="JACRSS010000004">
    <property type="protein sequence ID" value="MBC8538949.1"/>
    <property type="molecule type" value="Genomic_DNA"/>
</dbReference>
<dbReference type="InterPro" id="IPR036259">
    <property type="entry name" value="MFS_trans_sf"/>
</dbReference>
<feature type="transmembrane region" description="Helical" evidence="2">
    <location>
        <begin position="65"/>
        <end position="89"/>
    </location>
</feature>
<keyword evidence="2" id="KW-1133">Transmembrane helix</keyword>
<sequence length="213" mass="22116">MNEKRATYGKGALGAFVGALAGFAAWCIVAYFVGGNLHLSFGFVLALLVYLGYTGMNGKNGRGAYLIYIAFVLAVGFAAYLVASGMIAVNETVGAETMAAYAEGQFGGNAFAAYFSLLGDGIQVAWEGLATGWTNLAIAVIFEAAGGAYFLLKLHDAVKEQAADAGKKTESAENRGSVQEEEPEENAGAEGEPAQEEEEAAEEAGGQPEEGEI</sequence>
<feature type="compositionally biased region" description="Basic and acidic residues" evidence="1">
    <location>
        <begin position="163"/>
        <end position="173"/>
    </location>
</feature>
<evidence type="ECO:0000313" key="4">
    <source>
        <dbReference type="Proteomes" id="UP000617951"/>
    </source>
</evidence>
<organism evidence="3 4">
    <name type="scientific">Guopingia tenuis</name>
    <dbReference type="NCBI Taxonomy" id="2763656"/>
    <lineage>
        <taxon>Bacteria</taxon>
        <taxon>Bacillati</taxon>
        <taxon>Bacillota</taxon>
        <taxon>Clostridia</taxon>
        <taxon>Christensenellales</taxon>
        <taxon>Christensenellaceae</taxon>
        <taxon>Guopingia</taxon>
    </lineage>
</organism>
<dbReference type="Proteomes" id="UP000617951">
    <property type="component" value="Unassembled WGS sequence"/>
</dbReference>
<gene>
    <name evidence="3" type="ORF">H8693_08385</name>
</gene>
<comment type="caution">
    <text evidence="3">The sequence shown here is derived from an EMBL/GenBank/DDBJ whole genome shotgun (WGS) entry which is preliminary data.</text>
</comment>
<name>A0A926DKK0_9FIRM</name>
<keyword evidence="2" id="KW-0472">Membrane</keyword>
<accession>A0A926DKK0</accession>
<feature type="transmembrane region" description="Helical" evidence="2">
    <location>
        <begin position="12"/>
        <end position="31"/>
    </location>
</feature>
<dbReference type="AlphaFoldDB" id="A0A926DKK0"/>
<proteinExistence type="predicted"/>
<protein>
    <submittedName>
        <fullName evidence="3">Uncharacterized protein</fullName>
    </submittedName>
</protein>
<feature type="compositionally biased region" description="Acidic residues" evidence="1">
    <location>
        <begin position="179"/>
        <end position="202"/>
    </location>
</feature>
<keyword evidence="2" id="KW-0812">Transmembrane</keyword>
<reference evidence="3" key="1">
    <citation type="submission" date="2020-08" db="EMBL/GenBank/DDBJ databases">
        <title>Genome public.</title>
        <authorList>
            <person name="Liu C."/>
            <person name="Sun Q."/>
        </authorList>
    </citation>
    <scope>NUCLEOTIDE SEQUENCE</scope>
    <source>
        <strain evidence="3">NSJ-63</strain>
    </source>
</reference>
<dbReference type="SUPFAM" id="SSF103473">
    <property type="entry name" value="MFS general substrate transporter"/>
    <property type="match status" value="1"/>
</dbReference>
<feature type="region of interest" description="Disordered" evidence="1">
    <location>
        <begin position="163"/>
        <end position="213"/>
    </location>
</feature>
<evidence type="ECO:0000256" key="2">
    <source>
        <dbReference type="SAM" id="Phobius"/>
    </source>
</evidence>
<keyword evidence="4" id="KW-1185">Reference proteome</keyword>
<dbReference type="RefSeq" id="WP_249280593.1">
    <property type="nucleotide sequence ID" value="NZ_JACRSS010000004.1"/>
</dbReference>
<evidence type="ECO:0000256" key="1">
    <source>
        <dbReference type="SAM" id="MobiDB-lite"/>
    </source>
</evidence>
<evidence type="ECO:0000313" key="3">
    <source>
        <dbReference type="EMBL" id="MBC8538949.1"/>
    </source>
</evidence>